<organism evidence="13">
    <name type="scientific">marine metagenome</name>
    <dbReference type="NCBI Taxonomy" id="408172"/>
    <lineage>
        <taxon>unclassified sequences</taxon>
        <taxon>metagenomes</taxon>
        <taxon>ecological metagenomes</taxon>
    </lineage>
</organism>
<dbReference type="GO" id="GO:0000049">
    <property type="term" value="F:tRNA binding"/>
    <property type="evidence" value="ECO:0007669"/>
    <property type="project" value="UniProtKB-KW"/>
</dbReference>
<evidence type="ECO:0000256" key="8">
    <source>
        <dbReference type="ARBA" id="ARBA00022884"/>
    </source>
</evidence>
<evidence type="ECO:0000256" key="5">
    <source>
        <dbReference type="ARBA" id="ARBA00022643"/>
    </source>
</evidence>
<comment type="catalytic activity">
    <reaction evidence="11">
        <text>a 5,6-dihydrouridine in tRNA + NAD(+) = a uridine in tRNA + NADH + H(+)</text>
        <dbReference type="Rhea" id="RHEA:54452"/>
        <dbReference type="Rhea" id="RHEA-COMP:13339"/>
        <dbReference type="Rhea" id="RHEA-COMP:13887"/>
        <dbReference type="ChEBI" id="CHEBI:15378"/>
        <dbReference type="ChEBI" id="CHEBI:57540"/>
        <dbReference type="ChEBI" id="CHEBI:57945"/>
        <dbReference type="ChEBI" id="CHEBI:65315"/>
        <dbReference type="ChEBI" id="CHEBI:74443"/>
    </reaction>
</comment>
<dbReference type="Pfam" id="PF01207">
    <property type="entry name" value="Dus"/>
    <property type="match status" value="1"/>
</dbReference>
<keyword evidence="3" id="KW-0820">tRNA-binding</keyword>
<dbReference type="PIRSF" id="PIRSF006621">
    <property type="entry name" value="Dus"/>
    <property type="match status" value="1"/>
</dbReference>
<evidence type="ECO:0000256" key="2">
    <source>
        <dbReference type="ARBA" id="ARBA00002790"/>
    </source>
</evidence>
<keyword evidence="6" id="KW-0819">tRNA processing</keyword>
<evidence type="ECO:0000256" key="10">
    <source>
        <dbReference type="ARBA" id="ARBA00048205"/>
    </source>
</evidence>
<dbReference type="GO" id="GO:0017150">
    <property type="term" value="F:tRNA dihydrouridine synthase activity"/>
    <property type="evidence" value="ECO:0007669"/>
    <property type="project" value="InterPro"/>
</dbReference>
<comment type="cofactor">
    <cofactor evidence="1">
        <name>FMN</name>
        <dbReference type="ChEBI" id="CHEBI:58210"/>
    </cofactor>
</comment>
<dbReference type="GO" id="GO:0050660">
    <property type="term" value="F:flavin adenine dinucleotide binding"/>
    <property type="evidence" value="ECO:0007669"/>
    <property type="project" value="InterPro"/>
</dbReference>
<evidence type="ECO:0000256" key="9">
    <source>
        <dbReference type="ARBA" id="ARBA00023002"/>
    </source>
</evidence>
<dbReference type="Gene3D" id="1.10.1200.80">
    <property type="entry name" value="Putative flavin oxidoreducatase, domain 2"/>
    <property type="match status" value="1"/>
</dbReference>
<dbReference type="PROSITE" id="PS01136">
    <property type="entry name" value="UPF0034"/>
    <property type="match status" value="1"/>
</dbReference>
<dbReference type="InterPro" id="IPR024036">
    <property type="entry name" value="tRNA-dHydroUridine_Synthase_C"/>
</dbReference>
<dbReference type="PANTHER" id="PTHR45846">
    <property type="entry name" value="TRNA-DIHYDROURIDINE(47) SYNTHASE [NAD(P)(+)]-LIKE"/>
    <property type="match status" value="1"/>
</dbReference>
<keyword evidence="9" id="KW-0560">Oxidoreductase</keyword>
<dbReference type="InterPro" id="IPR001269">
    <property type="entry name" value="DUS_fam"/>
</dbReference>
<evidence type="ECO:0000313" key="13">
    <source>
        <dbReference type="EMBL" id="SVA83112.1"/>
    </source>
</evidence>
<reference evidence="13" key="1">
    <citation type="submission" date="2018-05" db="EMBL/GenBank/DDBJ databases">
        <authorList>
            <person name="Lanie J.A."/>
            <person name="Ng W.-L."/>
            <person name="Kazmierczak K.M."/>
            <person name="Andrzejewski T.M."/>
            <person name="Davidsen T.M."/>
            <person name="Wayne K.J."/>
            <person name="Tettelin H."/>
            <person name="Glass J.I."/>
            <person name="Rusch D."/>
            <person name="Podicherti R."/>
            <person name="Tsui H.-C.T."/>
            <person name="Winkler M.E."/>
        </authorList>
    </citation>
    <scope>NUCLEOTIDE SEQUENCE</scope>
</reference>
<evidence type="ECO:0000256" key="1">
    <source>
        <dbReference type="ARBA" id="ARBA00001917"/>
    </source>
</evidence>
<evidence type="ECO:0000256" key="3">
    <source>
        <dbReference type="ARBA" id="ARBA00022555"/>
    </source>
</evidence>
<protein>
    <recommendedName>
        <fullName evidence="12">DUS-like FMN-binding domain-containing protein</fullName>
    </recommendedName>
</protein>
<dbReference type="CDD" id="cd02801">
    <property type="entry name" value="DUS_like_FMN"/>
    <property type="match status" value="1"/>
</dbReference>
<dbReference type="SUPFAM" id="SSF51395">
    <property type="entry name" value="FMN-linked oxidoreductases"/>
    <property type="match status" value="1"/>
</dbReference>
<keyword evidence="8" id="KW-0694">RNA-binding</keyword>
<dbReference type="InterPro" id="IPR013785">
    <property type="entry name" value="Aldolase_TIM"/>
</dbReference>
<comment type="catalytic activity">
    <reaction evidence="10">
        <text>a 5,6-dihydrouridine in tRNA + NADP(+) = a uridine in tRNA + NADPH + H(+)</text>
        <dbReference type="Rhea" id="RHEA:23624"/>
        <dbReference type="Rhea" id="RHEA-COMP:13339"/>
        <dbReference type="Rhea" id="RHEA-COMP:13887"/>
        <dbReference type="ChEBI" id="CHEBI:15378"/>
        <dbReference type="ChEBI" id="CHEBI:57783"/>
        <dbReference type="ChEBI" id="CHEBI:58349"/>
        <dbReference type="ChEBI" id="CHEBI:65315"/>
        <dbReference type="ChEBI" id="CHEBI:74443"/>
    </reaction>
</comment>
<accession>A0A381Z2H5</accession>
<sequence length="299" mass="33391">VLVSELVSAKGLLYNSGKTHKMIEVHPKSKSLVGVQLFGESEEDIINAAHHVKEAGASFVDINLGCPVKKVVKKGCGAALMRDPAYLETFLTKIKRGIELPLTVKMRTGWSHDELTIHECVRAAKNSGCEWVAIHGRTRAQGYEGKADWDLIAEVKQRAQIPIVGNGDIRTVDQAQKLLSDSGVDAVMIGRGALRNPWIFKECIGLDKNDFESSCEVLDRYLELLRAKYDLRNTLIYLRKFASWLVYGYPGAASFRNSMYHLLTIDELIQSARIFFERVAHLPKPKFKSSESFMANGHG</sequence>
<dbReference type="PANTHER" id="PTHR45846:SF1">
    <property type="entry name" value="TRNA-DIHYDROURIDINE(47) SYNTHASE [NAD(P)(+)]-LIKE"/>
    <property type="match status" value="1"/>
</dbReference>
<proteinExistence type="predicted"/>
<dbReference type="InterPro" id="IPR035587">
    <property type="entry name" value="DUS-like_FMN-bd"/>
</dbReference>
<dbReference type="InterPro" id="IPR018517">
    <property type="entry name" value="tRNA_hU_synthase_CS"/>
</dbReference>
<evidence type="ECO:0000256" key="11">
    <source>
        <dbReference type="ARBA" id="ARBA00048802"/>
    </source>
</evidence>
<name>A0A381Z2H5_9ZZZZ</name>
<feature type="domain" description="DUS-like FMN-binding" evidence="12">
    <location>
        <begin position="2"/>
        <end position="268"/>
    </location>
</feature>
<dbReference type="EMBL" id="UINC01019605">
    <property type="protein sequence ID" value="SVA83112.1"/>
    <property type="molecule type" value="Genomic_DNA"/>
</dbReference>
<dbReference type="AlphaFoldDB" id="A0A381Z2H5"/>
<evidence type="ECO:0000259" key="12">
    <source>
        <dbReference type="Pfam" id="PF01207"/>
    </source>
</evidence>
<feature type="non-terminal residue" evidence="13">
    <location>
        <position position="1"/>
    </location>
</feature>
<keyword evidence="4" id="KW-0285">Flavoprotein</keyword>
<evidence type="ECO:0000256" key="7">
    <source>
        <dbReference type="ARBA" id="ARBA00022857"/>
    </source>
</evidence>
<evidence type="ECO:0000256" key="6">
    <source>
        <dbReference type="ARBA" id="ARBA00022694"/>
    </source>
</evidence>
<keyword evidence="7" id="KW-0521">NADP</keyword>
<keyword evidence="5" id="KW-0288">FMN</keyword>
<evidence type="ECO:0000256" key="4">
    <source>
        <dbReference type="ARBA" id="ARBA00022630"/>
    </source>
</evidence>
<dbReference type="Gene3D" id="3.20.20.70">
    <property type="entry name" value="Aldolase class I"/>
    <property type="match status" value="1"/>
</dbReference>
<gene>
    <name evidence="13" type="ORF">METZ01_LOCUS135966</name>
</gene>
<comment type="function">
    <text evidence="2">Catalyzes the synthesis of 5,6-dihydrouridine (D), a modified base found in the D-loop of most tRNAs, via the reduction of the C5-C6 double bond in target uridines.</text>
</comment>